<evidence type="ECO:0000313" key="2">
    <source>
        <dbReference type="Proteomes" id="UP000243975"/>
    </source>
</evidence>
<accession>A0A103XQF0</accession>
<name>A0A103XQF0_CYNCS</name>
<evidence type="ECO:0000313" key="1">
    <source>
        <dbReference type="EMBL" id="KVH94997.1"/>
    </source>
</evidence>
<organism evidence="1 2">
    <name type="scientific">Cynara cardunculus var. scolymus</name>
    <name type="common">Globe artichoke</name>
    <name type="synonym">Cynara scolymus</name>
    <dbReference type="NCBI Taxonomy" id="59895"/>
    <lineage>
        <taxon>Eukaryota</taxon>
        <taxon>Viridiplantae</taxon>
        <taxon>Streptophyta</taxon>
        <taxon>Embryophyta</taxon>
        <taxon>Tracheophyta</taxon>
        <taxon>Spermatophyta</taxon>
        <taxon>Magnoliopsida</taxon>
        <taxon>eudicotyledons</taxon>
        <taxon>Gunneridae</taxon>
        <taxon>Pentapetalae</taxon>
        <taxon>asterids</taxon>
        <taxon>campanulids</taxon>
        <taxon>Asterales</taxon>
        <taxon>Asteraceae</taxon>
        <taxon>Carduoideae</taxon>
        <taxon>Cardueae</taxon>
        <taxon>Carduinae</taxon>
        <taxon>Cynara</taxon>
    </lineage>
</organism>
<keyword evidence="2" id="KW-1185">Reference proteome</keyword>
<sequence length="381" mass="43670">MEQVNSLRMSLDSLDIKAENTSLSLEEIASRKDILMKIKALDEENVKDLKQKARLRWVVDGEENSSFFYGIVNSNRRSNFIHGISSNGVWVTDPSEVKQVAFNFFSERFRSRSVIRPPFLCNNFKHLSPEQVSSLESNISMEEVKKAIWDCGSDKALGPDGFSFAFLRSQWDGIWRNILKIHKEFNKLNLPFADWFEREQRPNGIDFSWRWALDPHGTFSVSSLRAAYDDRSLDQLKAKWSSLLEDVEVVPARRISYGGSTGGEHKMTAVKVKEKAARWRTKIEILKWQRLRETVDWNRGVSWGCVWWIRAWEWAFKTAVLEHNYGLVTMVDGVISMAKENGWRGMDPIASWTSKRGQIIQGSGERIVGEVGKKGNDGVGA</sequence>
<gene>
    <name evidence="1" type="ORF">Ccrd_002929</name>
</gene>
<dbReference type="EMBL" id="LEKV01004458">
    <property type="protein sequence ID" value="KVH94997.1"/>
    <property type="molecule type" value="Genomic_DNA"/>
</dbReference>
<dbReference type="STRING" id="59895.A0A103XQF0"/>
<protein>
    <submittedName>
        <fullName evidence="1">Uncharacterized protein</fullName>
    </submittedName>
</protein>
<dbReference type="Proteomes" id="UP000243975">
    <property type="component" value="Unassembled WGS sequence"/>
</dbReference>
<dbReference type="Gramene" id="KVH94997">
    <property type="protein sequence ID" value="KVH94997"/>
    <property type="gene ID" value="Ccrd_002929"/>
</dbReference>
<reference evidence="1 2" key="1">
    <citation type="journal article" date="2016" name="Sci. Rep.">
        <title>The genome sequence of the outbreeding globe artichoke constructed de novo incorporating a phase-aware low-pass sequencing strategy of F1 progeny.</title>
        <authorList>
            <person name="Scaglione D."/>
            <person name="Reyes-Chin-Wo S."/>
            <person name="Acquadro A."/>
            <person name="Froenicke L."/>
            <person name="Portis E."/>
            <person name="Beitel C."/>
            <person name="Tirone M."/>
            <person name="Mauro R."/>
            <person name="Lo Monaco A."/>
            <person name="Mauromicale G."/>
            <person name="Faccioli P."/>
            <person name="Cattivelli L."/>
            <person name="Rieseberg L."/>
            <person name="Michelmore R."/>
            <person name="Lanteri S."/>
        </authorList>
    </citation>
    <scope>NUCLEOTIDE SEQUENCE [LARGE SCALE GENOMIC DNA]</scope>
    <source>
        <strain evidence="1">2C</strain>
    </source>
</reference>
<comment type="caution">
    <text evidence="1">The sequence shown here is derived from an EMBL/GenBank/DDBJ whole genome shotgun (WGS) entry which is preliminary data.</text>
</comment>
<proteinExistence type="predicted"/>
<dbReference type="AlphaFoldDB" id="A0A103XQF0"/>